<feature type="transmembrane region" description="Helical" evidence="6">
    <location>
        <begin position="15"/>
        <end position="35"/>
    </location>
</feature>
<evidence type="ECO:0000256" key="6">
    <source>
        <dbReference type="SAM" id="Phobius"/>
    </source>
</evidence>
<dbReference type="InterPro" id="IPR050681">
    <property type="entry name" value="CDF/SLC30A"/>
</dbReference>
<reference evidence="8 9" key="1">
    <citation type="submission" date="2018-02" db="EMBL/GenBank/DDBJ databases">
        <title>A novel lanthanide dependent methylotroph, Methylotenera sp. La3113.</title>
        <authorList>
            <person name="Lv H."/>
            <person name="Tani A."/>
        </authorList>
    </citation>
    <scope>NUCLEOTIDE SEQUENCE [LARGE SCALE GENOMIC DNA]</scope>
    <source>
        <strain evidence="8 9">La3113</strain>
    </source>
</reference>
<keyword evidence="2 6" id="KW-0812">Transmembrane</keyword>
<dbReference type="InterPro" id="IPR058533">
    <property type="entry name" value="Cation_efflux_TM"/>
</dbReference>
<dbReference type="InterPro" id="IPR027469">
    <property type="entry name" value="Cation_efflux_TMD_sf"/>
</dbReference>
<evidence type="ECO:0000313" key="8">
    <source>
        <dbReference type="EMBL" id="TFW69731.1"/>
    </source>
</evidence>
<accession>A0A4Y9VNE5</accession>
<dbReference type="AlphaFoldDB" id="A0A4Y9VNE5"/>
<feature type="transmembrane region" description="Helical" evidence="6">
    <location>
        <begin position="183"/>
        <end position="201"/>
    </location>
</feature>
<keyword evidence="9" id="KW-1185">Reference proteome</keyword>
<keyword evidence="5 6" id="KW-0472">Membrane</keyword>
<evidence type="ECO:0000256" key="1">
    <source>
        <dbReference type="ARBA" id="ARBA00004141"/>
    </source>
</evidence>
<dbReference type="NCBIfam" id="TIGR01297">
    <property type="entry name" value="CDF"/>
    <property type="match status" value="1"/>
</dbReference>
<dbReference type="GO" id="GO:0005385">
    <property type="term" value="F:zinc ion transmembrane transporter activity"/>
    <property type="evidence" value="ECO:0007669"/>
    <property type="project" value="TreeGrafter"/>
</dbReference>
<feature type="transmembrane region" description="Helical" evidence="6">
    <location>
        <begin position="113"/>
        <end position="132"/>
    </location>
</feature>
<evidence type="ECO:0000259" key="7">
    <source>
        <dbReference type="Pfam" id="PF01545"/>
    </source>
</evidence>
<dbReference type="EMBL" id="PQVH01000015">
    <property type="protein sequence ID" value="TFW69731.1"/>
    <property type="molecule type" value="Genomic_DNA"/>
</dbReference>
<feature type="transmembrane region" description="Helical" evidence="6">
    <location>
        <begin position="77"/>
        <end position="101"/>
    </location>
</feature>
<feature type="domain" description="Cation efflux protein transmembrane" evidence="7">
    <location>
        <begin position="18"/>
        <end position="203"/>
    </location>
</feature>
<sequence>MNTSTHHKHDDHDHYLVPFLLILIFAIVEAVGSWYTGSLALLSDAGHMFSDVAALGLAWIASVMSQRANVARHHSGVSYAELVVSIINAVAMLLVVIFIVMEAIKRFQQPHQVQGVGLIIIASIGLIVNLVVAKQLHHQAHHHGESLNNSAAFLHVLGDLLGSVAAVVAGVVIYFTGWMLIDPILSLLISLLLLILTLNLMRDIWLTLKGQLTKYHQHAHAHEHHHDHDH</sequence>
<gene>
    <name evidence="8" type="ORF">C3Y98_12095</name>
</gene>
<keyword evidence="3" id="KW-0813">Transport</keyword>
<keyword evidence="4 6" id="KW-1133">Transmembrane helix</keyword>
<feature type="transmembrane region" description="Helical" evidence="6">
    <location>
        <begin position="153"/>
        <end position="177"/>
    </location>
</feature>
<name>A0A4Y9VNE5_9PROT</name>
<dbReference type="InterPro" id="IPR002524">
    <property type="entry name" value="Cation_efflux"/>
</dbReference>
<evidence type="ECO:0000256" key="3">
    <source>
        <dbReference type="ARBA" id="ARBA00022906"/>
    </source>
</evidence>
<evidence type="ECO:0000256" key="2">
    <source>
        <dbReference type="ARBA" id="ARBA00022692"/>
    </source>
</evidence>
<evidence type="ECO:0000256" key="4">
    <source>
        <dbReference type="ARBA" id="ARBA00022989"/>
    </source>
</evidence>
<keyword evidence="3" id="KW-0406">Ion transport</keyword>
<keyword evidence="3" id="KW-0864">Zinc transport</keyword>
<dbReference type="Gene3D" id="1.20.1510.10">
    <property type="entry name" value="Cation efflux protein transmembrane domain"/>
    <property type="match status" value="1"/>
</dbReference>
<dbReference type="OrthoDB" id="271709at2"/>
<dbReference type="RefSeq" id="WP_135278845.1">
    <property type="nucleotide sequence ID" value="NZ_PQVH01000015.1"/>
</dbReference>
<organism evidence="8 9">
    <name type="scientific">Methylotenera oryzisoli</name>
    <dbReference type="NCBI Taxonomy" id="2080758"/>
    <lineage>
        <taxon>Bacteria</taxon>
        <taxon>Pseudomonadati</taxon>
        <taxon>Pseudomonadota</taxon>
        <taxon>Betaproteobacteria</taxon>
        <taxon>Nitrosomonadales</taxon>
        <taxon>Methylophilaceae</taxon>
        <taxon>Methylotenera</taxon>
    </lineage>
</organism>
<comment type="caution">
    <text evidence="8">The sequence shown here is derived from an EMBL/GenBank/DDBJ whole genome shotgun (WGS) entry which is preliminary data.</text>
</comment>
<dbReference type="Proteomes" id="UP000297706">
    <property type="component" value="Unassembled WGS sequence"/>
</dbReference>
<dbReference type="PANTHER" id="PTHR11562:SF17">
    <property type="entry name" value="RE54080P-RELATED"/>
    <property type="match status" value="1"/>
</dbReference>
<protein>
    <submittedName>
        <fullName evidence="8">Cation transporter</fullName>
    </submittedName>
</protein>
<dbReference type="SUPFAM" id="SSF161111">
    <property type="entry name" value="Cation efflux protein transmembrane domain-like"/>
    <property type="match status" value="1"/>
</dbReference>
<comment type="subcellular location">
    <subcellularLocation>
        <location evidence="1">Membrane</location>
        <topology evidence="1">Multi-pass membrane protein</topology>
    </subcellularLocation>
</comment>
<evidence type="ECO:0000256" key="5">
    <source>
        <dbReference type="ARBA" id="ARBA00023136"/>
    </source>
</evidence>
<keyword evidence="3" id="KW-0862">Zinc</keyword>
<dbReference type="GO" id="GO:0005886">
    <property type="term" value="C:plasma membrane"/>
    <property type="evidence" value="ECO:0007669"/>
    <property type="project" value="TreeGrafter"/>
</dbReference>
<dbReference type="Pfam" id="PF01545">
    <property type="entry name" value="Cation_efflux"/>
    <property type="match status" value="1"/>
</dbReference>
<evidence type="ECO:0000313" key="9">
    <source>
        <dbReference type="Proteomes" id="UP000297706"/>
    </source>
</evidence>
<dbReference type="PANTHER" id="PTHR11562">
    <property type="entry name" value="CATION EFFLUX PROTEIN/ ZINC TRANSPORTER"/>
    <property type="match status" value="1"/>
</dbReference>
<proteinExistence type="predicted"/>